<evidence type="ECO:0000313" key="2">
    <source>
        <dbReference type="EMBL" id="QAA82779.1"/>
    </source>
</evidence>
<feature type="coiled-coil region" evidence="1">
    <location>
        <begin position="65"/>
        <end position="92"/>
    </location>
</feature>
<evidence type="ECO:0000313" key="3">
    <source>
        <dbReference type="Proteomes" id="UP000285517"/>
    </source>
</evidence>
<organism evidence="2 3">
    <name type="scientific">Aequorivita ciconiae</name>
    <dbReference type="NCBI Taxonomy" id="2494375"/>
    <lineage>
        <taxon>Bacteria</taxon>
        <taxon>Pseudomonadati</taxon>
        <taxon>Bacteroidota</taxon>
        <taxon>Flavobacteriia</taxon>
        <taxon>Flavobacteriales</taxon>
        <taxon>Flavobacteriaceae</taxon>
        <taxon>Aequorivita</taxon>
    </lineage>
</organism>
<dbReference type="KEGG" id="aev:EI546_14090"/>
<sequence>MEIKIKRIYEKAAKTDGTRILVDRIWPRGVSKEDAQLDDWIREIAPSTELRKWFNHEDERFNEFSKKYKTELKQHKDLMDSLLEKAKKKKLTLVYSAKNEIHNQAVVLREYLIELK</sequence>
<dbReference type="AlphaFoldDB" id="A0A410G680"/>
<protein>
    <submittedName>
        <fullName evidence="2">DUF488 family protein</fullName>
    </submittedName>
</protein>
<dbReference type="EMBL" id="CP034951">
    <property type="protein sequence ID" value="QAA82779.1"/>
    <property type="molecule type" value="Genomic_DNA"/>
</dbReference>
<accession>A0A410G680</accession>
<dbReference type="OrthoDB" id="9790745at2"/>
<dbReference type="Proteomes" id="UP000285517">
    <property type="component" value="Chromosome"/>
</dbReference>
<keyword evidence="1" id="KW-0175">Coiled coil</keyword>
<dbReference type="PANTHER" id="PTHR36849:SF1">
    <property type="entry name" value="CYTOPLASMIC PROTEIN"/>
    <property type="match status" value="1"/>
</dbReference>
<gene>
    <name evidence="2" type="ORF">EI546_14090</name>
</gene>
<dbReference type="RefSeq" id="WP_128251143.1">
    <property type="nucleotide sequence ID" value="NZ_CP034951.1"/>
</dbReference>
<evidence type="ECO:0000256" key="1">
    <source>
        <dbReference type="SAM" id="Coils"/>
    </source>
</evidence>
<dbReference type="Pfam" id="PF22752">
    <property type="entry name" value="DUF488-N3i"/>
    <property type="match status" value="1"/>
</dbReference>
<proteinExistence type="predicted"/>
<keyword evidence="3" id="KW-1185">Reference proteome</keyword>
<reference evidence="2 3" key="1">
    <citation type="submission" date="2019-01" db="EMBL/GenBank/DDBJ databases">
        <title>Complete genome sequencing of Aequorivita sp. H23M31.</title>
        <authorList>
            <person name="Bae J.-W."/>
        </authorList>
    </citation>
    <scope>NUCLEOTIDE SEQUENCE [LARGE SCALE GENOMIC DNA]</scope>
    <source>
        <strain evidence="2 3">H23M31</strain>
    </source>
</reference>
<dbReference type="PANTHER" id="PTHR36849">
    <property type="entry name" value="CYTOPLASMIC PROTEIN-RELATED"/>
    <property type="match status" value="1"/>
</dbReference>
<dbReference type="InterPro" id="IPR052552">
    <property type="entry name" value="YeaO-like"/>
</dbReference>
<name>A0A410G680_9FLAO</name>